<dbReference type="Proteomes" id="UP000192247">
    <property type="component" value="Unassembled WGS sequence"/>
</dbReference>
<dbReference type="EMBL" id="MNPL01032318">
    <property type="protein sequence ID" value="OQR66474.1"/>
    <property type="molecule type" value="Genomic_DNA"/>
</dbReference>
<dbReference type="InterPro" id="IPR039417">
    <property type="entry name" value="Peptidase_C1A_papain-like"/>
</dbReference>
<feature type="signal peptide" evidence="7">
    <location>
        <begin position="1"/>
        <end position="16"/>
    </location>
</feature>
<dbReference type="AlphaFoldDB" id="A0A1V9WZ23"/>
<dbReference type="PROSITE" id="PS00640">
    <property type="entry name" value="THIOL_PROTEASE_ASN"/>
    <property type="match status" value="1"/>
</dbReference>
<evidence type="ECO:0000313" key="11">
    <source>
        <dbReference type="Proteomes" id="UP000192247"/>
    </source>
</evidence>
<dbReference type="FunFam" id="3.90.70.10:FF:000332">
    <property type="entry name" value="Cathepsin L1"/>
    <property type="match status" value="1"/>
</dbReference>
<organism evidence="10 11">
    <name type="scientific">Tropilaelaps mercedesae</name>
    <dbReference type="NCBI Taxonomy" id="418985"/>
    <lineage>
        <taxon>Eukaryota</taxon>
        <taxon>Metazoa</taxon>
        <taxon>Ecdysozoa</taxon>
        <taxon>Arthropoda</taxon>
        <taxon>Chelicerata</taxon>
        <taxon>Arachnida</taxon>
        <taxon>Acari</taxon>
        <taxon>Parasitiformes</taxon>
        <taxon>Mesostigmata</taxon>
        <taxon>Gamasina</taxon>
        <taxon>Dermanyssoidea</taxon>
        <taxon>Laelapidae</taxon>
        <taxon>Tropilaelaps</taxon>
    </lineage>
</organism>
<dbReference type="InterPro" id="IPR000169">
    <property type="entry name" value="Pept_cys_AS"/>
</dbReference>
<dbReference type="CDD" id="cd02248">
    <property type="entry name" value="Peptidase_C1A"/>
    <property type="match status" value="1"/>
</dbReference>
<dbReference type="GO" id="GO:0008234">
    <property type="term" value="F:cysteine-type peptidase activity"/>
    <property type="evidence" value="ECO:0007669"/>
    <property type="project" value="UniProtKB-KW"/>
</dbReference>
<evidence type="ECO:0000256" key="6">
    <source>
        <dbReference type="ARBA" id="ARBA00023157"/>
    </source>
</evidence>
<dbReference type="OrthoDB" id="190265at2759"/>
<evidence type="ECO:0000259" key="8">
    <source>
        <dbReference type="SMART" id="SM00645"/>
    </source>
</evidence>
<feature type="chain" id="PRO_5018749991" evidence="7">
    <location>
        <begin position="17"/>
        <end position="329"/>
    </location>
</feature>
<evidence type="ECO:0000256" key="4">
    <source>
        <dbReference type="ARBA" id="ARBA00022807"/>
    </source>
</evidence>
<dbReference type="Pfam" id="PF08246">
    <property type="entry name" value="Inhibitor_I29"/>
    <property type="match status" value="1"/>
</dbReference>
<keyword evidence="4" id="KW-0788">Thiol protease</keyword>
<dbReference type="SMART" id="SM00848">
    <property type="entry name" value="Inhibitor_I29"/>
    <property type="match status" value="1"/>
</dbReference>
<dbReference type="PROSITE" id="PS00639">
    <property type="entry name" value="THIOL_PROTEASE_HIS"/>
    <property type="match status" value="1"/>
</dbReference>
<keyword evidence="6" id="KW-1015">Disulfide bond</keyword>
<dbReference type="InterPro" id="IPR025660">
    <property type="entry name" value="Pept_his_AS"/>
</dbReference>
<evidence type="ECO:0000256" key="7">
    <source>
        <dbReference type="SAM" id="SignalP"/>
    </source>
</evidence>
<feature type="domain" description="Cathepsin propeptide inhibitor" evidence="9">
    <location>
        <begin position="24"/>
        <end position="83"/>
    </location>
</feature>
<dbReference type="Pfam" id="PF00112">
    <property type="entry name" value="Peptidase_C1"/>
    <property type="match status" value="1"/>
</dbReference>
<evidence type="ECO:0000259" key="9">
    <source>
        <dbReference type="SMART" id="SM00848"/>
    </source>
</evidence>
<gene>
    <name evidence="10" type="ORF">BIW11_02344</name>
</gene>
<keyword evidence="3" id="KW-0378">Hydrolase</keyword>
<evidence type="ECO:0000256" key="5">
    <source>
        <dbReference type="ARBA" id="ARBA00023145"/>
    </source>
</evidence>
<dbReference type="InterPro" id="IPR013201">
    <property type="entry name" value="Prot_inhib_I29"/>
</dbReference>
<comment type="similarity">
    <text evidence="1">Belongs to the peptidase C1 family.</text>
</comment>
<evidence type="ECO:0000313" key="10">
    <source>
        <dbReference type="EMBL" id="OQR66474.1"/>
    </source>
</evidence>
<keyword evidence="11" id="KW-1185">Reference proteome</keyword>
<dbReference type="GO" id="GO:0006508">
    <property type="term" value="P:proteolysis"/>
    <property type="evidence" value="ECO:0007669"/>
    <property type="project" value="UniProtKB-KW"/>
</dbReference>
<dbReference type="PANTHER" id="PTHR12411">
    <property type="entry name" value="CYSTEINE PROTEASE FAMILY C1-RELATED"/>
    <property type="match status" value="1"/>
</dbReference>
<dbReference type="InterPro" id="IPR000668">
    <property type="entry name" value="Peptidase_C1A_C"/>
</dbReference>
<reference evidence="10 11" key="1">
    <citation type="journal article" date="2017" name="Gigascience">
        <title>Draft genome of the honey bee ectoparasitic mite, Tropilaelaps mercedesae, is shaped by the parasitic life history.</title>
        <authorList>
            <person name="Dong X."/>
            <person name="Armstrong S.D."/>
            <person name="Xia D."/>
            <person name="Makepeace B.L."/>
            <person name="Darby A.C."/>
            <person name="Kadowaki T."/>
        </authorList>
    </citation>
    <scope>NUCLEOTIDE SEQUENCE [LARGE SCALE GENOMIC DNA]</scope>
    <source>
        <strain evidence="10">Wuxi-XJTLU</strain>
    </source>
</reference>
<evidence type="ECO:0000256" key="1">
    <source>
        <dbReference type="ARBA" id="ARBA00008455"/>
    </source>
</evidence>
<comment type="caution">
    <text evidence="10">The sequence shown here is derived from an EMBL/GenBank/DDBJ whole genome shotgun (WGS) entry which is preliminary data.</text>
</comment>
<dbReference type="InterPro" id="IPR025661">
    <property type="entry name" value="Pept_asp_AS"/>
</dbReference>
<keyword evidence="7" id="KW-0732">Signal</keyword>
<keyword evidence="5" id="KW-0865">Zymogen</keyword>
<evidence type="ECO:0000256" key="3">
    <source>
        <dbReference type="ARBA" id="ARBA00022801"/>
    </source>
</evidence>
<dbReference type="InParanoid" id="A0A1V9WZ23"/>
<accession>A0A1V9WZ23</accession>
<dbReference type="SMART" id="SM00645">
    <property type="entry name" value="Pept_C1"/>
    <property type="match status" value="1"/>
</dbReference>
<protein>
    <submittedName>
        <fullName evidence="10">Cathepsin L-like</fullName>
    </submittedName>
</protein>
<dbReference type="Gene3D" id="3.90.70.10">
    <property type="entry name" value="Cysteine proteinases"/>
    <property type="match status" value="1"/>
</dbReference>
<dbReference type="STRING" id="418985.A0A1V9WZ23"/>
<proteinExistence type="inferred from homology"/>
<dbReference type="InterPro" id="IPR038765">
    <property type="entry name" value="Papain-like_cys_pep_sf"/>
</dbReference>
<evidence type="ECO:0000256" key="2">
    <source>
        <dbReference type="ARBA" id="ARBA00022670"/>
    </source>
</evidence>
<keyword evidence="2" id="KW-0645">Protease</keyword>
<sequence length="329" mass="36401">MKIFMSMLALLGAVSGHEQLHAKWSAYKVEHGKSYPSHLEGTRLEAFTTNLRHIQEHNVRFARGEESYELGLNALSDLSHEEIRATRFGATSQAALPEMVNATEHVMMPSAGYIDWRGRAVSAVKDQGACGSCYTFSAAGAIESALMVKGLGEADLSEQQLVDCTFHKFSKSRYNLGCDGGVPAFTMQFAIDSGISPERIYKYVSGSSMTNSQCKMTGYERSLRNLKLYRVPTDEDALANALARGPISVSLNGENMEFYNYKSGIYNNPKCSTQINHAVLLVGYGQENGQEYWVIKNSWGPSWGENGFMKLAKGYNRCGIVSEASYYVY</sequence>
<dbReference type="PRINTS" id="PR00705">
    <property type="entry name" value="PAPAIN"/>
</dbReference>
<feature type="domain" description="Peptidase C1A papain C-terminal" evidence="8">
    <location>
        <begin position="110"/>
        <end position="328"/>
    </location>
</feature>
<dbReference type="PROSITE" id="PS00139">
    <property type="entry name" value="THIOL_PROTEASE_CYS"/>
    <property type="match status" value="1"/>
</dbReference>
<dbReference type="SUPFAM" id="SSF54001">
    <property type="entry name" value="Cysteine proteinases"/>
    <property type="match status" value="1"/>
</dbReference>
<dbReference type="InterPro" id="IPR013128">
    <property type="entry name" value="Peptidase_C1A"/>
</dbReference>
<name>A0A1V9WZ23_9ACAR</name>